<dbReference type="InterPro" id="IPR045249">
    <property type="entry name" value="HARBI1-like"/>
</dbReference>
<keyword evidence="7" id="KW-0539">Nucleus</keyword>
<comment type="cofactor">
    <cofactor evidence="1">
        <name>a divalent metal cation</name>
        <dbReference type="ChEBI" id="CHEBI:60240"/>
    </cofactor>
</comment>
<dbReference type="GO" id="GO:0005634">
    <property type="term" value="C:nucleus"/>
    <property type="evidence" value="ECO:0007669"/>
    <property type="project" value="UniProtKB-SubCell"/>
</dbReference>
<dbReference type="InterPro" id="IPR027806">
    <property type="entry name" value="HARBI1_dom"/>
</dbReference>
<evidence type="ECO:0000313" key="10">
    <source>
        <dbReference type="EnsemblFungi" id="PTTG_09303-t43_1-p1"/>
    </source>
</evidence>
<dbReference type="Pfam" id="PF13359">
    <property type="entry name" value="DDE_Tnp_4"/>
    <property type="match status" value="1"/>
</dbReference>
<evidence type="ECO:0000256" key="5">
    <source>
        <dbReference type="ARBA" id="ARBA00022723"/>
    </source>
</evidence>
<evidence type="ECO:0000256" key="7">
    <source>
        <dbReference type="ARBA" id="ARBA00023242"/>
    </source>
</evidence>
<reference evidence="10" key="4">
    <citation type="submission" date="2025-05" db="UniProtKB">
        <authorList>
            <consortium name="EnsemblFungi"/>
        </authorList>
    </citation>
    <scope>IDENTIFICATION</scope>
    <source>
        <strain evidence="10">isolate 1-1 / race 1 (BBBD)</strain>
    </source>
</reference>
<dbReference type="OrthoDB" id="2668416at2759"/>
<reference evidence="9" key="2">
    <citation type="submission" date="2016-05" db="EMBL/GenBank/DDBJ databases">
        <title>Comparative analysis highlights variable genome content of wheat rusts and divergence of the mating loci.</title>
        <authorList>
            <person name="Cuomo C.A."/>
            <person name="Bakkeren G."/>
            <person name="Szabo L."/>
            <person name="Khalil H."/>
            <person name="Joly D."/>
            <person name="Goldberg J."/>
            <person name="Young S."/>
            <person name="Zeng Q."/>
            <person name="Fellers J."/>
        </authorList>
    </citation>
    <scope>NUCLEOTIDE SEQUENCE [LARGE SCALE GENOMIC DNA]</scope>
    <source>
        <strain evidence="9">1-1 BBBD Race 1</strain>
    </source>
</reference>
<dbReference type="GO" id="GO:0016787">
    <property type="term" value="F:hydrolase activity"/>
    <property type="evidence" value="ECO:0007669"/>
    <property type="project" value="UniProtKB-KW"/>
</dbReference>
<dbReference type="VEuPathDB" id="FungiDB:PTTG_09303"/>
<dbReference type="EnsemblFungi" id="PTTG_09303-t43_1">
    <property type="protein sequence ID" value="PTTG_09303-t43_1-p1"/>
    <property type="gene ID" value="PTTG_09303"/>
</dbReference>
<keyword evidence="4" id="KW-0540">Nuclease</keyword>
<dbReference type="GO" id="GO:0046872">
    <property type="term" value="F:metal ion binding"/>
    <property type="evidence" value="ECO:0007669"/>
    <property type="project" value="UniProtKB-KW"/>
</dbReference>
<dbReference type="Proteomes" id="UP000005240">
    <property type="component" value="Unassembled WGS sequence"/>
</dbReference>
<gene>
    <name evidence="9" type="ORF">PTTG_09303</name>
</gene>
<evidence type="ECO:0000256" key="1">
    <source>
        <dbReference type="ARBA" id="ARBA00001968"/>
    </source>
</evidence>
<keyword evidence="5" id="KW-0479">Metal-binding</keyword>
<dbReference type="GO" id="GO:0004518">
    <property type="term" value="F:nuclease activity"/>
    <property type="evidence" value="ECO:0007669"/>
    <property type="project" value="UniProtKB-KW"/>
</dbReference>
<evidence type="ECO:0000313" key="9">
    <source>
        <dbReference type="EMBL" id="OAV99558.1"/>
    </source>
</evidence>
<protein>
    <submittedName>
        <fullName evidence="10">DDE Tnp4 domain-containing protein</fullName>
    </submittedName>
</protein>
<evidence type="ECO:0000256" key="4">
    <source>
        <dbReference type="ARBA" id="ARBA00022722"/>
    </source>
</evidence>
<proteinExistence type="inferred from homology"/>
<comment type="similarity">
    <text evidence="3">Belongs to the HARBI1 family.</text>
</comment>
<comment type="subcellular location">
    <subcellularLocation>
        <location evidence="2">Nucleus</location>
    </subcellularLocation>
</comment>
<dbReference type="AlphaFoldDB" id="A0A180H4G6"/>
<dbReference type="EMBL" id="ADAS02000002">
    <property type="protein sequence ID" value="OAV99558.1"/>
    <property type="molecule type" value="Genomic_DNA"/>
</dbReference>
<name>A0A180H4G6_PUCT1</name>
<dbReference type="PANTHER" id="PTHR22930:SF85">
    <property type="entry name" value="GH03217P-RELATED"/>
    <property type="match status" value="1"/>
</dbReference>
<evidence type="ECO:0000313" key="11">
    <source>
        <dbReference type="Proteomes" id="UP000005240"/>
    </source>
</evidence>
<sequence>MWQWQQLQQIPEQIYVPAGRTAFKRPNHWEPWNEDRIPAVRFIEYFRISRVDFKWLCKELRGELQQDALGRGEPLTVEAQVAVGLYQVGHGATYVNIGHVFNIGKETAEKASARFVKAVLRVLSICLVRELLSRMSWKLMQLCNACDISIQHVPLAVPPHDKWKGYINQKNWSSIVFQCVVDGDGNFCNVSGGGPGSMHNTRVFRRSFIGQSLLGFAPPMIPPRAMLVGDAGYPGAL</sequence>
<evidence type="ECO:0000256" key="2">
    <source>
        <dbReference type="ARBA" id="ARBA00004123"/>
    </source>
</evidence>
<organism evidence="9">
    <name type="scientific">Puccinia triticina (isolate 1-1 / race 1 (BBBD))</name>
    <name type="common">Brown leaf rust fungus</name>
    <dbReference type="NCBI Taxonomy" id="630390"/>
    <lineage>
        <taxon>Eukaryota</taxon>
        <taxon>Fungi</taxon>
        <taxon>Dikarya</taxon>
        <taxon>Basidiomycota</taxon>
        <taxon>Pucciniomycotina</taxon>
        <taxon>Pucciniomycetes</taxon>
        <taxon>Pucciniales</taxon>
        <taxon>Pucciniaceae</taxon>
        <taxon>Puccinia</taxon>
    </lineage>
</organism>
<evidence type="ECO:0000256" key="6">
    <source>
        <dbReference type="ARBA" id="ARBA00022801"/>
    </source>
</evidence>
<reference evidence="10 11" key="3">
    <citation type="journal article" date="2017" name="G3 (Bethesda)">
        <title>Comparative analysis highlights variable genome content of wheat rusts and divergence of the mating loci.</title>
        <authorList>
            <person name="Cuomo C.A."/>
            <person name="Bakkeren G."/>
            <person name="Khalil H.B."/>
            <person name="Panwar V."/>
            <person name="Joly D."/>
            <person name="Linning R."/>
            <person name="Sakthikumar S."/>
            <person name="Song X."/>
            <person name="Adiconis X."/>
            <person name="Fan L."/>
            <person name="Goldberg J.M."/>
            <person name="Levin J.Z."/>
            <person name="Young S."/>
            <person name="Zeng Q."/>
            <person name="Anikster Y."/>
            <person name="Bruce M."/>
            <person name="Wang M."/>
            <person name="Yin C."/>
            <person name="McCallum B."/>
            <person name="Szabo L.J."/>
            <person name="Hulbert S."/>
            <person name="Chen X."/>
            <person name="Fellers J.P."/>
        </authorList>
    </citation>
    <scope>NUCLEOTIDE SEQUENCE</scope>
    <source>
        <strain evidence="10">isolate 1-1 / race 1 (BBBD)</strain>
        <strain evidence="11">Isolate 1-1 / race 1 (BBBD)</strain>
    </source>
</reference>
<evidence type="ECO:0000256" key="3">
    <source>
        <dbReference type="ARBA" id="ARBA00006958"/>
    </source>
</evidence>
<dbReference type="PANTHER" id="PTHR22930">
    <property type="match status" value="1"/>
</dbReference>
<keyword evidence="6" id="KW-0378">Hydrolase</keyword>
<keyword evidence="11" id="KW-1185">Reference proteome</keyword>
<feature type="domain" description="DDE Tnp4" evidence="8">
    <location>
        <begin position="152"/>
        <end position="235"/>
    </location>
</feature>
<reference evidence="9" key="1">
    <citation type="submission" date="2009-11" db="EMBL/GenBank/DDBJ databases">
        <authorList>
            <consortium name="The Broad Institute Genome Sequencing Platform"/>
            <person name="Ward D."/>
            <person name="Feldgarden M."/>
            <person name="Earl A."/>
            <person name="Young S.K."/>
            <person name="Zeng Q."/>
            <person name="Koehrsen M."/>
            <person name="Alvarado L."/>
            <person name="Berlin A."/>
            <person name="Bochicchio J."/>
            <person name="Borenstein D."/>
            <person name="Chapman S.B."/>
            <person name="Chen Z."/>
            <person name="Engels R."/>
            <person name="Freedman E."/>
            <person name="Gellesch M."/>
            <person name="Goldberg J."/>
            <person name="Griggs A."/>
            <person name="Gujja S."/>
            <person name="Heilman E."/>
            <person name="Heiman D."/>
            <person name="Hepburn T."/>
            <person name="Howarth C."/>
            <person name="Jen D."/>
            <person name="Larson L."/>
            <person name="Lewis B."/>
            <person name="Mehta T."/>
            <person name="Park D."/>
            <person name="Pearson M."/>
            <person name="Roberts A."/>
            <person name="Saif S."/>
            <person name="Shea T."/>
            <person name="Shenoy N."/>
            <person name="Sisk P."/>
            <person name="Stolte C."/>
            <person name="Sykes S."/>
            <person name="Thomson T."/>
            <person name="Walk T."/>
            <person name="White J."/>
            <person name="Yandava C."/>
            <person name="Izard J."/>
            <person name="Baranova O.V."/>
            <person name="Blanton J.M."/>
            <person name="Tanner A.C."/>
            <person name="Dewhirst F.E."/>
            <person name="Haas B."/>
            <person name="Nusbaum C."/>
            <person name="Birren B."/>
        </authorList>
    </citation>
    <scope>NUCLEOTIDE SEQUENCE [LARGE SCALE GENOMIC DNA]</scope>
    <source>
        <strain evidence="9">1-1 BBBD Race 1</strain>
    </source>
</reference>
<evidence type="ECO:0000259" key="8">
    <source>
        <dbReference type="Pfam" id="PF13359"/>
    </source>
</evidence>
<accession>A0A180H4G6</accession>